<protein>
    <submittedName>
        <fullName evidence="1">Uncharacterized protein</fullName>
    </submittedName>
</protein>
<proteinExistence type="predicted"/>
<gene>
    <name evidence="1" type="ORF">SAMN05216233_10680</name>
</gene>
<dbReference type="AlphaFoldDB" id="A0A1G5EMF1"/>
<sequence length="159" mass="18166">MSINRFMDEVISRGAEAVLPHNLDEEWLECLFIAAKNFLAIAVREEEFEEEPFGDENSMMLLSAVTELTQAQKSYVPGETDEQVDEGLFFEHLSCYSLSILFEAIRQQSEFTFDLPSTDSIFDRDRLYAIEQETPVITEILNELVLGEKTEESTPPEDA</sequence>
<dbReference type="EMBL" id="FMUX01000006">
    <property type="protein sequence ID" value="SCY27618.1"/>
    <property type="molecule type" value="Genomic_DNA"/>
</dbReference>
<dbReference type="RefSeq" id="WP_092210520.1">
    <property type="nucleotide sequence ID" value="NZ_FMUX01000006.1"/>
</dbReference>
<dbReference type="OrthoDB" id="5418380at2"/>
<organism evidence="1 2">
    <name type="scientific">Desulfoluna spongiiphila</name>
    <dbReference type="NCBI Taxonomy" id="419481"/>
    <lineage>
        <taxon>Bacteria</taxon>
        <taxon>Pseudomonadati</taxon>
        <taxon>Thermodesulfobacteriota</taxon>
        <taxon>Desulfobacteria</taxon>
        <taxon>Desulfobacterales</taxon>
        <taxon>Desulfolunaceae</taxon>
        <taxon>Desulfoluna</taxon>
    </lineage>
</organism>
<reference evidence="1 2" key="1">
    <citation type="submission" date="2016-10" db="EMBL/GenBank/DDBJ databases">
        <authorList>
            <person name="de Groot N.N."/>
        </authorList>
    </citation>
    <scope>NUCLEOTIDE SEQUENCE [LARGE SCALE GENOMIC DNA]</scope>
    <source>
        <strain evidence="1 2">AA1</strain>
    </source>
</reference>
<evidence type="ECO:0000313" key="2">
    <source>
        <dbReference type="Proteomes" id="UP000198870"/>
    </source>
</evidence>
<keyword evidence="2" id="KW-1185">Reference proteome</keyword>
<name>A0A1G5EMF1_9BACT</name>
<dbReference type="Proteomes" id="UP000198870">
    <property type="component" value="Unassembled WGS sequence"/>
</dbReference>
<accession>A0A1G5EMF1</accession>
<evidence type="ECO:0000313" key="1">
    <source>
        <dbReference type="EMBL" id="SCY27618.1"/>
    </source>
</evidence>